<accession>A0A514LKK9</accession>
<dbReference type="AlphaFoldDB" id="A0A514LKK9"/>
<proteinExistence type="predicted"/>
<protein>
    <submittedName>
        <fullName evidence="2">RNHCP domain-containing protein</fullName>
    </submittedName>
</protein>
<dbReference type="Pfam" id="PF12647">
    <property type="entry name" value="RNHCP"/>
    <property type="match status" value="1"/>
</dbReference>
<sequence>MEAIAICTCYNFNKQAIGGIGLSSRAVENTGFTCEHCGREVQPLTNGSYRNHCPFCLYSKHLDMRPGDRASVCGGLMKPVDLNYRSKKGYQIVHVCQRCGHEQLNKTAEDKEQSDNVIALMSRLAKK</sequence>
<dbReference type="EMBL" id="CP035485">
    <property type="protein sequence ID" value="QDI91791.1"/>
    <property type="molecule type" value="Genomic_DNA"/>
</dbReference>
<reference evidence="3" key="1">
    <citation type="submission" date="2019-01" db="EMBL/GenBank/DDBJ databases">
        <title>Genomic analysis of Salicibibacter sp. NKC3-5.</title>
        <authorList>
            <person name="Oh Y.J."/>
        </authorList>
    </citation>
    <scope>NUCLEOTIDE SEQUENCE [LARGE SCALE GENOMIC DNA]</scope>
    <source>
        <strain evidence="3">NKC3-5</strain>
    </source>
</reference>
<dbReference type="InterPro" id="IPR024439">
    <property type="entry name" value="RNHCP"/>
</dbReference>
<evidence type="ECO:0000259" key="1">
    <source>
        <dbReference type="Pfam" id="PF12647"/>
    </source>
</evidence>
<dbReference type="KEGG" id="sale:EPH95_11905"/>
<evidence type="ECO:0000313" key="2">
    <source>
        <dbReference type="EMBL" id="QDI91791.1"/>
    </source>
</evidence>
<gene>
    <name evidence="2" type="ORF">EPH95_11905</name>
</gene>
<feature type="domain" description="RNHCP" evidence="1">
    <location>
        <begin position="30"/>
        <end position="113"/>
    </location>
</feature>
<evidence type="ECO:0000313" key="3">
    <source>
        <dbReference type="Proteomes" id="UP000319756"/>
    </source>
</evidence>
<organism evidence="2 3">
    <name type="scientific">Salicibibacter halophilus</name>
    <dbReference type="NCBI Taxonomy" id="2502791"/>
    <lineage>
        <taxon>Bacteria</taxon>
        <taxon>Bacillati</taxon>
        <taxon>Bacillota</taxon>
        <taxon>Bacilli</taxon>
        <taxon>Bacillales</taxon>
        <taxon>Bacillaceae</taxon>
        <taxon>Salicibibacter</taxon>
    </lineage>
</organism>
<name>A0A514LKK9_9BACI</name>
<keyword evidence="3" id="KW-1185">Reference proteome</keyword>
<dbReference type="OrthoDB" id="9809485at2"/>
<dbReference type="Proteomes" id="UP000319756">
    <property type="component" value="Chromosome"/>
</dbReference>